<evidence type="ECO:0008006" key="4">
    <source>
        <dbReference type="Google" id="ProtNLM"/>
    </source>
</evidence>
<dbReference type="InterPro" id="IPR043129">
    <property type="entry name" value="ATPase_NBD"/>
</dbReference>
<dbReference type="EMBL" id="JAPFFF010000008">
    <property type="protein sequence ID" value="KAK8883763.1"/>
    <property type="molecule type" value="Genomic_DNA"/>
</dbReference>
<reference evidence="2 3" key="1">
    <citation type="submission" date="2024-04" db="EMBL/GenBank/DDBJ databases">
        <title>Tritrichomonas musculus Genome.</title>
        <authorList>
            <person name="Alves-Ferreira E."/>
            <person name="Grigg M."/>
            <person name="Lorenzi H."/>
            <person name="Galac M."/>
        </authorList>
    </citation>
    <scope>NUCLEOTIDE SEQUENCE [LARGE SCALE GENOMIC DNA]</scope>
    <source>
        <strain evidence="2 3">EAF2021</strain>
    </source>
</reference>
<dbReference type="PRINTS" id="PR00190">
    <property type="entry name" value="ACTIN"/>
</dbReference>
<gene>
    <name evidence="2" type="ORF">M9Y10_042862</name>
</gene>
<dbReference type="Gene3D" id="3.30.420.40">
    <property type="match status" value="2"/>
</dbReference>
<sequence>MENAPIVIDIGTSHTFAGYGGESEPDVSISSILGRRITSSTKVISPLSSTDFMIGSNVYKNSDKYTPCLPIDNRVITNFDDFTAFINTLITVHLNTIPKTHPLLLTVSPYESAKSKETILQIMMETFKVPALLPASSSQLVLHAADINSGIVVDAGETGTSIMPIFESYSIPYYSGRLDVGGRQITDQLRNSLTQRGYSLKTGTEREILRDMKSKICYISLDPVASAQDAPQQSFTTPDGADIKLTSQCFMCPEILFKPGLCGCEQEGTSHQIAEVISKVDDDIRNQLATNIVLAGGSTMFPGYADRIIHDLSELLPEQSVNVVANQDRIESAWIGGSILASVGTFNKLYISQEEYDEYGASIIPLKMY</sequence>
<dbReference type="Gene3D" id="3.90.640.10">
    <property type="entry name" value="Actin, Chain A, domain 4"/>
    <property type="match status" value="1"/>
</dbReference>
<dbReference type="Proteomes" id="UP001470230">
    <property type="component" value="Unassembled WGS sequence"/>
</dbReference>
<keyword evidence="3" id="KW-1185">Reference proteome</keyword>
<dbReference type="PANTHER" id="PTHR11937">
    <property type="entry name" value="ACTIN"/>
    <property type="match status" value="1"/>
</dbReference>
<dbReference type="SUPFAM" id="SSF53067">
    <property type="entry name" value="Actin-like ATPase domain"/>
    <property type="match status" value="2"/>
</dbReference>
<evidence type="ECO:0000313" key="2">
    <source>
        <dbReference type="EMBL" id="KAK8883763.1"/>
    </source>
</evidence>
<proteinExistence type="inferred from homology"/>
<evidence type="ECO:0000313" key="3">
    <source>
        <dbReference type="Proteomes" id="UP001470230"/>
    </source>
</evidence>
<name>A0ABR2JY68_9EUKA</name>
<dbReference type="InterPro" id="IPR004000">
    <property type="entry name" value="Actin"/>
</dbReference>
<comment type="caution">
    <text evidence="2">The sequence shown here is derived from an EMBL/GenBank/DDBJ whole genome shotgun (WGS) entry which is preliminary data.</text>
</comment>
<dbReference type="SMART" id="SM00268">
    <property type="entry name" value="ACTIN"/>
    <property type="match status" value="1"/>
</dbReference>
<comment type="similarity">
    <text evidence="1">Belongs to the actin family.</text>
</comment>
<dbReference type="Pfam" id="PF00022">
    <property type="entry name" value="Actin"/>
    <property type="match status" value="1"/>
</dbReference>
<protein>
    <recommendedName>
        <fullName evidence="4">Actin</fullName>
    </recommendedName>
</protein>
<organism evidence="2 3">
    <name type="scientific">Tritrichomonas musculus</name>
    <dbReference type="NCBI Taxonomy" id="1915356"/>
    <lineage>
        <taxon>Eukaryota</taxon>
        <taxon>Metamonada</taxon>
        <taxon>Parabasalia</taxon>
        <taxon>Tritrichomonadida</taxon>
        <taxon>Tritrichomonadidae</taxon>
        <taxon>Tritrichomonas</taxon>
    </lineage>
</organism>
<evidence type="ECO:0000256" key="1">
    <source>
        <dbReference type="RuleBase" id="RU000487"/>
    </source>
</evidence>
<accession>A0ABR2JY68</accession>